<evidence type="ECO:0000256" key="4">
    <source>
        <dbReference type="ARBA" id="ARBA00015575"/>
    </source>
</evidence>
<dbReference type="GO" id="GO:0070628">
    <property type="term" value="F:proteasome binding"/>
    <property type="evidence" value="ECO:0007669"/>
    <property type="project" value="InterPro"/>
</dbReference>
<dbReference type="EMBL" id="AFYH01139341">
    <property type="status" value="NOT_ANNOTATED_CDS"/>
    <property type="molecule type" value="Genomic_DNA"/>
</dbReference>
<evidence type="ECO:0000256" key="6">
    <source>
        <dbReference type="ARBA" id="ARBA00022490"/>
    </source>
</evidence>
<dbReference type="GO" id="GO:0005783">
    <property type="term" value="C:endoplasmic reticulum"/>
    <property type="evidence" value="ECO:0007669"/>
    <property type="project" value="UniProtKB-SubCell"/>
</dbReference>
<dbReference type="EMBL" id="AFYH01139339">
    <property type="status" value="NOT_ANNOTATED_CDS"/>
    <property type="molecule type" value="Genomic_DNA"/>
</dbReference>
<dbReference type="PANTHER" id="PTHR13266">
    <property type="entry name" value="PROTEASOME INHIBITOR"/>
    <property type="match status" value="1"/>
</dbReference>
<dbReference type="Ensembl" id="ENSLACT00000009479.1">
    <property type="protein sequence ID" value="ENSLACP00000009407.1"/>
    <property type="gene ID" value="ENSLACG00000008298.1"/>
</dbReference>
<dbReference type="GeneTree" id="ENSGT00390000012257"/>
<feature type="region of interest" description="Disordered" evidence="12">
    <location>
        <begin position="148"/>
        <end position="188"/>
    </location>
</feature>
<evidence type="ECO:0000259" key="13">
    <source>
        <dbReference type="Pfam" id="PF08577"/>
    </source>
</evidence>
<dbReference type="EMBL" id="AFYH01139340">
    <property type="status" value="NOT_ANNOTATED_CDS"/>
    <property type="molecule type" value="Genomic_DNA"/>
</dbReference>
<reference evidence="15" key="2">
    <citation type="submission" date="2025-08" db="UniProtKB">
        <authorList>
            <consortium name="Ensembl"/>
        </authorList>
    </citation>
    <scope>IDENTIFICATION</scope>
</reference>
<evidence type="ECO:0000259" key="14">
    <source>
        <dbReference type="Pfam" id="PF11566"/>
    </source>
</evidence>
<comment type="function">
    <text evidence="11">Plays an important role in control of proteasome function. Inhibits the hydrolysis of protein and peptide substrates by the 20S proteasome. Also inhibits the activation of the proteasome by the proteasome regulatory proteins PA700 and PA28.</text>
</comment>
<gene>
    <name evidence="15" type="primary">PSMF1</name>
</gene>
<reference evidence="16" key="1">
    <citation type="submission" date="2011-08" db="EMBL/GenBank/DDBJ databases">
        <title>The draft genome of Latimeria chalumnae.</title>
        <authorList>
            <person name="Di Palma F."/>
            <person name="Alfoldi J."/>
            <person name="Johnson J."/>
            <person name="Berlin A."/>
            <person name="Gnerre S."/>
            <person name="Jaffe D."/>
            <person name="MacCallum I."/>
            <person name="Young S."/>
            <person name="Walker B.J."/>
            <person name="Lander E."/>
            <person name="Lindblad-Toh K."/>
        </authorList>
    </citation>
    <scope>NUCLEOTIDE SEQUENCE [LARGE SCALE GENOMIC DNA]</scope>
    <source>
        <strain evidence="16">Wild caught</strain>
    </source>
</reference>
<evidence type="ECO:0000256" key="5">
    <source>
        <dbReference type="ARBA" id="ARBA00022481"/>
    </source>
</evidence>
<dbReference type="OMA" id="PFGFPDI"/>
<evidence type="ECO:0000256" key="7">
    <source>
        <dbReference type="ARBA" id="ARBA00022553"/>
    </source>
</evidence>
<name>H3AID6_LATCH</name>
<feature type="compositionally biased region" description="Basic and acidic residues" evidence="12">
    <location>
        <begin position="244"/>
        <end position="254"/>
    </location>
</feature>
<dbReference type="GeneID" id="102364390"/>
<evidence type="ECO:0000256" key="2">
    <source>
        <dbReference type="ARBA" id="ARBA00004496"/>
    </source>
</evidence>
<proteinExistence type="inferred from homology"/>
<dbReference type="Pfam" id="PF08577">
    <property type="entry name" value="PI31_Prot_C"/>
    <property type="match status" value="1"/>
</dbReference>
<dbReference type="InterPro" id="IPR045128">
    <property type="entry name" value="PI31-like"/>
</dbReference>
<dbReference type="HOGENOM" id="CLU_090116_0_0_1"/>
<dbReference type="InterPro" id="IPR013886">
    <property type="entry name" value="PI31_Prot_C"/>
</dbReference>
<evidence type="ECO:0000313" key="16">
    <source>
        <dbReference type="Proteomes" id="UP000008672"/>
    </source>
</evidence>
<feature type="domain" description="PI31 proteasome regulator C-terminal" evidence="13">
    <location>
        <begin position="177"/>
        <end position="242"/>
    </location>
</feature>
<dbReference type="Bgee" id="ENSLACG00000008298">
    <property type="expression patterns" value="Expressed in chordate pharynx and 6 other cell types or tissues"/>
</dbReference>
<dbReference type="AlphaFoldDB" id="H3AID6"/>
<keyword evidence="9" id="KW-0647">Proteasome</keyword>
<keyword evidence="10" id="KW-0007">Acetylation</keyword>
<evidence type="ECO:0000256" key="8">
    <source>
        <dbReference type="ARBA" id="ARBA00022824"/>
    </source>
</evidence>
<dbReference type="GO" id="GO:0000502">
    <property type="term" value="C:proteasome complex"/>
    <property type="evidence" value="ECO:0007669"/>
    <property type="project" value="UniProtKB-KW"/>
</dbReference>
<dbReference type="RefSeq" id="XP_006003223.1">
    <property type="nucleotide sequence ID" value="XM_006003161.3"/>
</dbReference>
<dbReference type="CTD" id="9491"/>
<dbReference type="eggNOG" id="KOG4761">
    <property type="taxonomic scope" value="Eukaryota"/>
</dbReference>
<evidence type="ECO:0000256" key="11">
    <source>
        <dbReference type="ARBA" id="ARBA00024805"/>
    </source>
</evidence>
<keyword evidence="5" id="KW-0488">Methylation</keyword>
<accession>H3AID6</accession>
<organism evidence="15 16">
    <name type="scientific">Latimeria chalumnae</name>
    <name type="common">Coelacanth</name>
    <dbReference type="NCBI Taxonomy" id="7897"/>
    <lineage>
        <taxon>Eukaryota</taxon>
        <taxon>Metazoa</taxon>
        <taxon>Chordata</taxon>
        <taxon>Craniata</taxon>
        <taxon>Vertebrata</taxon>
        <taxon>Euteleostomi</taxon>
        <taxon>Coelacanthiformes</taxon>
        <taxon>Coelacanthidae</taxon>
        <taxon>Latimeria</taxon>
    </lineage>
</organism>
<keyword evidence="16" id="KW-1185">Reference proteome</keyword>
<dbReference type="InParanoid" id="H3AID6"/>
<evidence type="ECO:0000256" key="1">
    <source>
        <dbReference type="ARBA" id="ARBA00004240"/>
    </source>
</evidence>
<reference evidence="15" key="3">
    <citation type="submission" date="2025-09" db="UniProtKB">
        <authorList>
            <consortium name="Ensembl"/>
        </authorList>
    </citation>
    <scope>IDENTIFICATION</scope>
</reference>
<dbReference type="EMBL" id="AFYH01139337">
    <property type="status" value="NOT_ANNOTATED_CDS"/>
    <property type="molecule type" value="Genomic_DNA"/>
</dbReference>
<evidence type="ECO:0000256" key="9">
    <source>
        <dbReference type="ARBA" id="ARBA00022942"/>
    </source>
</evidence>
<dbReference type="Pfam" id="PF11566">
    <property type="entry name" value="PI31_Prot_N"/>
    <property type="match status" value="1"/>
</dbReference>
<feature type="domain" description="PI31 proteasome regulator N-terminal" evidence="14">
    <location>
        <begin position="14"/>
        <end position="146"/>
    </location>
</feature>
<sequence>MAGLEILYNNVLKSISYPQDSLVCFIHWEIITWGYKCVGIGDQARGKEKKSELLPAGWNKNKELYTLRYRSNDGNKALLLKAVIVDSTAILNVMCLESEKVADLTVNLNNYIDSTRLQDVDRVFKNAEELRSQVKSEIFSILHPIKEKMKKGSPRSHRDRDPLRVPSRSPLSGMHPDWPSPLAPFATGGEDLDPFSGRRGGMIVDPLRSGFPRSGFDPSAGIPGRLPPGAVPPGARFDPFGPIGHERSEPDPDHLPPPGYDDMFM</sequence>
<dbReference type="STRING" id="7897.ENSLACP00000009407"/>
<feature type="region of interest" description="Disordered" evidence="12">
    <location>
        <begin position="212"/>
        <end position="265"/>
    </location>
</feature>
<evidence type="ECO:0000313" key="15">
    <source>
        <dbReference type="Ensembl" id="ENSLACP00000009407.1"/>
    </source>
</evidence>
<dbReference type="InterPro" id="IPR021625">
    <property type="entry name" value="PI31_Prot_N"/>
</dbReference>
<dbReference type="GO" id="GO:0043161">
    <property type="term" value="P:proteasome-mediated ubiquitin-dependent protein catabolic process"/>
    <property type="evidence" value="ECO:0007669"/>
    <property type="project" value="InterPro"/>
</dbReference>
<dbReference type="Gene3D" id="3.40.1000.30">
    <property type="match status" value="1"/>
</dbReference>
<dbReference type="PANTHER" id="PTHR13266:SF1">
    <property type="entry name" value="PROTEASOME INHIBITOR PI31 SUBUNIT"/>
    <property type="match status" value="1"/>
</dbReference>
<dbReference type="FunCoup" id="H3AID6">
    <property type="interactions" value="2586"/>
</dbReference>
<protein>
    <recommendedName>
        <fullName evidence="4">Proteasome inhibitor PI31 subunit</fullName>
    </recommendedName>
</protein>
<keyword evidence="6" id="KW-0963">Cytoplasm</keyword>
<dbReference type="OrthoDB" id="68090at2759"/>
<keyword evidence="7" id="KW-0597">Phosphoprotein</keyword>
<evidence type="ECO:0000256" key="3">
    <source>
        <dbReference type="ARBA" id="ARBA00006405"/>
    </source>
</evidence>
<dbReference type="GO" id="GO:0004866">
    <property type="term" value="F:endopeptidase inhibitor activity"/>
    <property type="evidence" value="ECO:0007669"/>
    <property type="project" value="InterPro"/>
</dbReference>
<dbReference type="Proteomes" id="UP000008672">
    <property type="component" value="Unassembled WGS sequence"/>
</dbReference>
<dbReference type="FunFam" id="3.40.1000.30:FF:000002">
    <property type="entry name" value="Proteasome inhibitor PI31 subunit"/>
    <property type="match status" value="1"/>
</dbReference>
<evidence type="ECO:0000256" key="12">
    <source>
        <dbReference type="SAM" id="MobiDB-lite"/>
    </source>
</evidence>
<comment type="similarity">
    <text evidence="3">Belongs to the proteasome inhibitor PI31 family.</text>
</comment>
<dbReference type="KEGG" id="lcm:102364390"/>
<evidence type="ECO:0000256" key="10">
    <source>
        <dbReference type="ARBA" id="ARBA00022990"/>
    </source>
</evidence>
<dbReference type="EMBL" id="AFYH01139338">
    <property type="status" value="NOT_ANNOTATED_CDS"/>
    <property type="molecule type" value="Genomic_DNA"/>
</dbReference>
<comment type="subcellular location">
    <subcellularLocation>
        <location evidence="2">Cytoplasm</location>
    </subcellularLocation>
    <subcellularLocation>
        <location evidence="1">Endoplasmic reticulum</location>
    </subcellularLocation>
</comment>
<keyword evidence="8" id="KW-0256">Endoplasmic reticulum</keyword>